<sequence length="138" mass="15806">MHRDVKPSNILIDLDGNIKLCDFGIAGKIIDSNASDGCVAYFSPERMKCAQYDERADIWSLGITLVELATLEFPYPYHSYIELFCAVTEMPAPSLPEQFLLEPPEFEPFTPEFRKFVDKCLIKNVESRPKYEELMVGF</sequence>
<protein>
    <submittedName>
        <fullName evidence="2">Protein kinase domain-containing protein</fullName>
    </submittedName>
</protein>
<evidence type="ECO:0000313" key="2">
    <source>
        <dbReference type="WBParaSite" id="ES5_v2.g20769.t1"/>
    </source>
</evidence>
<accession>A0AC34FVH4</accession>
<dbReference type="WBParaSite" id="ES5_v2.g20769.t1">
    <property type="protein sequence ID" value="ES5_v2.g20769.t1"/>
    <property type="gene ID" value="ES5_v2.g20769"/>
</dbReference>
<name>A0AC34FVH4_9BILA</name>
<proteinExistence type="predicted"/>
<evidence type="ECO:0000313" key="1">
    <source>
        <dbReference type="Proteomes" id="UP000887579"/>
    </source>
</evidence>
<reference evidence="2" key="1">
    <citation type="submission" date="2022-11" db="UniProtKB">
        <authorList>
            <consortium name="WormBaseParasite"/>
        </authorList>
    </citation>
    <scope>IDENTIFICATION</scope>
</reference>
<organism evidence="1 2">
    <name type="scientific">Panagrolaimus sp. ES5</name>
    <dbReference type="NCBI Taxonomy" id="591445"/>
    <lineage>
        <taxon>Eukaryota</taxon>
        <taxon>Metazoa</taxon>
        <taxon>Ecdysozoa</taxon>
        <taxon>Nematoda</taxon>
        <taxon>Chromadorea</taxon>
        <taxon>Rhabditida</taxon>
        <taxon>Tylenchina</taxon>
        <taxon>Panagrolaimomorpha</taxon>
        <taxon>Panagrolaimoidea</taxon>
        <taxon>Panagrolaimidae</taxon>
        <taxon>Panagrolaimus</taxon>
    </lineage>
</organism>
<dbReference type="Proteomes" id="UP000887579">
    <property type="component" value="Unplaced"/>
</dbReference>